<organism evidence="1 2">
    <name type="scientific">Choristoneura fumiferana</name>
    <name type="common">Spruce budworm moth</name>
    <name type="synonym">Archips fumiferana</name>
    <dbReference type="NCBI Taxonomy" id="7141"/>
    <lineage>
        <taxon>Eukaryota</taxon>
        <taxon>Metazoa</taxon>
        <taxon>Ecdysozoa</taxon>
        <taxon>Arthropoda</taxon>
        <taxon>Hexapoda</taxon>
        <taxon>Insecta</taxon>
        <taxon>Pterygota</taxon>
        <taxon>Neoptera</taxon>
        <taxon>Endopterygota</taxon>
        <taxon>Lepidoptera</taxon>
        <taxon>Glossata</taxon>
        <taxon>Ditrysia</taxon>
        <taxon>Tortricoidea</taxon>
        <taxon>Tortricidae</taxon>
        <taxon>Tortricinae</taxon>
        <taxon>Choristoneura</taxon>
    </lineage>
</organism>
<comment type="caution">
    <text evidence="1">The sequence shown here is derived from an EMBL/GenBank/DDBJ whole genome shotgun (WGS) entry which is preliminary data.</text>
</comment>
<reference evidence="1 2" key="1">
    <citation type="journal article" date="2022" name="Genome Biol. Evol.">
        <title>The Spruce Budworm Genome: Reconstructing the Evolutionary History of Antifreeze Proteins.</title>
        <authorList>
            <person name="Beliveau C."/>
            <person name="Gagne P."/>
            <person name="Picq S."/>
            <person name="Vernygora O."/>
            <person name="Keeling C.I."/>
            <person name="Pinkney K."/>
            <person name="Doucet D."/>
            <person name="Wen F."/>
            <person name="Johnston J.S."/>
            <person name="Maaroufi H."/>
            <person name="Boyle B."/>
            <person name="Laroche J."/>
            <person name="Dewar K."/>
            <person name="Juretic N."/>
            <person name="Blackburn G."/>
            <person name="Nisole A."/>
            <person name="Brunet B."/>
            <person name="Brandao M."/>
            <person name="Lumley L."/>
            <person name="Duan J."/>
            <person name="Quan G."/>
            <person name="Lucarotti C.J."/>
            <person name="Roe A.D."/>
            <person name="Sperling F.A.H."/>
            <person name="Levesque R.C."/>
            <person name="Cusson M."/>
        </authorList>
    </citation>
    <scope>NUCLEOTIDE SEQUENCE [LARGE SCALE GENOMIC DNA]</scope>
    <source>
        <strain evidence="1">Glfc:IPQL:Cfum</strain>
    </source>
</reference>
<proteinExistence type="predicted"/>
<sequence>MSVKMLNKRVWGLAICLFVVAVAVNVTASSDQKGDSPSKSKFTTPYLIGALVVAAVLAVVINLDWGFSKYVELITYLPLRKLADLRLGGQQFTGTGSPK</sequence>
<gene>
    <name evidence="1" type="ORF">MSG28_006507</name>
</gene>
<protein>
    <submittedName>
        <fullName evidence="1">Uncharacterized protein</fullName>
    </submittedName>
</protein>
<dbReference type="EMBL" id="CM046110">
    <property type="protein sequence ID" value="KAI8422760.1"/>
    <property type="molecule type" value="Genomic_DNA"/>
</dbReference>
<name>A0ACC0JFD3_CHOFU</name>
<evidence type="ECO:0000313" key="2">
    <source>
        <dbReference type="Proteomes" id="UP001064048"/>
    </source>
</evidence>
<evidence type="ECO:0000313" key="1">
    <source>
        <dbReference type="EMBL" id="KAI8422760.1"/>
    </source>
</evidence>
<dbReference type="Proteomes" id="UP001064048">
    <property type="component" value="Chromosome 10"/>
</dbReference>
<keyword evidence="2" id="KW-1185">Reference proteome</keyword>
<accession>A0ACC0JFD3</accession>